<dbReference type="Proteomes" id="UP000467841">
    <property type="component" value="Unassembled WGS sequence"/>
</dbReference>
<evidence type="ECO:0000313" key="9">
    <source>
        <dbReference type="Proteomes" id="UP000467841"/>
    </source>
</evidence>
<dbReference type="Pfam" id="PF01426">
    <property type="entry name" value="BAH"/>
    <property type="match status" value="1"/>
</dbReference>
<sequence>MRSPNSRKPSYVALVEKIELHVEKNEVKVRVLWYYRPNDLYHGRQNFYGERELLLSDRDDVQSVETIEGKCIVHTLDDFMELKCIREHDYYCRFEYKVHSAVYVPERADVYCLCNKAYNPDVLMVECEKCNDWFHSECIGMTDGEVKKLEHYFCSACSSRDEEVNGDEVDDDEVNDVEVAAPKRRRTG</sequence>
<name>A0A6D2L0C9_9BRAS</name>
<protein>
    <recommendedName>
        <fullName evidence="10">PHD-type domain-containing protein</fullName>
    </recommendedName>
</protein>
<evidence type="ECO:0008006" key="10">
    <source>
        <dbReference type="Google" id="ProtNLM"/>
    </source>
</evidence>
<dbReference type="PANTHER" id="PTHR46364">
    <property type="entry name" value="OS08G0421900 PROTEIN"/>
    <property type="match status" value="1"/>
</dbReference>
<feature type="domain" description="PHD-type" evidence="6">
    <location>
        <begin position="109"/>
        <end position="160"/>
    </location>
</feature>
<proteinExistence type="predicted"/>
<dbReference type="Gene3D" id="2.30.30.490">
    <property type="match status" value="1"/>
</dbReference>
<dbReference type="GO" id="GO:0003682">
    <property type="term" value="F:chromatin binding"/>
    <property type="evidence" value="ECO:0007669"/>
    <property type="project" value="InterPro"/>
</dbReference>
<evidence type="ECO:0000256" key="4">
    <source>
        <dbReference type="PROSITE-ProRule" id="PRU00146"/>
    </source>
</evidence>
<dbReference type="AlphaFoldDB" id="A0A6D2L0C9"/>
<dbReference type="InterPro" id="IPR011011">
    <property type="entry name" value="Znf_FYVE_PHD"/>
</dbReference>
<dbReference type="GO" id="GO:0008270">
    <property type="term" value="F:zinc ion binding"/>
    <property type="evidence" value="ECO:0007669"/>
    <property type="project" value="UniProtKB-KW"/>
</dbReference>
<organism evidence="8 9">
    <name type="scientific">Microthlaspi erraticum</name>
    <dbReference type="NCBI Taxonomy" id="1685480"/>
    <lineage>
        <taxon>Eukaryota</taxon>
        <taxon>Viridiplantae</taxon>
        <taxon>Streptophyta</taxon>
        <taxon>Embryophyta</taxon>
        <taxon>Tracheophyta</taxon>
        <taxon>Spermatophyta</taxon>
        <taxon>Magnoliopsida</taxon>
        <taxon>eudicotyledons</taxon>
        <taxon>Gunneridae</taxon>
        <taxon>Pentapetalae</taxon>
        <taxon>rosids</taxon>
        <taxon>malvids</taxon>
        <taxon>Brassicales</taxon>
        <taxon>Brassicaceae</taxon>
        <taxon>Coluteocarpeae</taxon>
        <taxon>Microthlaspi</taxon>
    </lineage>
</organism>
<evidence type="ECO:0000256" key="2">
    <source>
        <dbReference type="ARBA" id="ARBA00022771"/>
    </source>
</evidence>
<dbReference type="PROSITE" id="PS50016">
    <property type="entry name" value="ZF_PHD_2"/>
    <property type="match status" value="1"/>
</dbReference>
<dbReference type="InterPro" id="IPR001965">
    <property type="entry name" value="Znf_PHD"/>
</dbReference>
<comment type="caution">
    <text evidence="8">The sequence shown here is derived from an EMBL/GenBank/DDBJ whole genome shotgun (WGS) entry which is preliminary data.</text>
</comment>
<feature type="compositionally biased region" description="Acidic residues" evidence="5">
    <location>
        <begin position="164"/>
        <end position="176"/>
    </location>
</feature>
<evidence type="ECO:0000313" key="8">
    <source>
        <dbReference type="EMBL" id="CAA7057894.1"/>
    </source>
</evidence>
<dbReference type="EMBL" id="CACVBM020001716">
    <property type="protein sequence ID" value="CAA7057894.1"/>
    <property type="molecule type" value="Genomic_DNA"/>
</dbReference>
<gene>
    <name evidence="8" type="ORF">MERR_LOCUS45130</name>
</gene>
<dbReference type="InterPro" id="IPR019787">
    <property type="entry name" value="Znf_PHD-finger"/>
</dbReference>
<dbReference type="SMART" id="SM00249">
    <property type="entry name" value="PHD"/>
    <property type="match status" value="1"/>
</dbReference>
<feature type="region of interest" description="Disordered" evidence="5">
    <location>
        <begin position="162"/>
        <end position="188"/>
    </location>
</feature>
<accession>A0A6D2L0C9</accession>
<dbReference type="Pfam" id="PF00628">
    <property type="entry name" value="PHD"/>
    <property type="match status" value="1"/>
</dbReference>
<dbReference type="PROSITE" id="PS51038">
    <property type="entry name" value="BAH"/>
    <property type="match status" value="1"/>
</dbReference>
<dbReference type="Gene3D" id="3.30.40.10">
    <property type="entry name" value="Zinc/RING finger domain, C3HC4 (zinc finger)"/>
    <property type="match status" value="1"/>
</dbReference>
<feature type="domain" description="BAH" evidence="7">
    <location>
        <begin position="1"/>
        <end position="107"/>
    </location>
</feature>
<keyword evidence="2 4" id="KW-0863">Zinc-finger</keyword>
<dbReference type="PROSITE" id="PS01359">
    <property type="entry name" value="ZF_PHD_1"/>
    <property type="match status" value="1"/>
</dbReference>
<dbReference type="InterPro" id="IPR013083">
    <property type="entry name" value="Znf_RING/FYVE/PHD"/>
</dbReference>
<dbReference type="InterPro" id="IPR001025">
    <property type="entry name" value="BAH_dom"/>
</dbReference>
<reference evidence="8" key="1">
    <citation type="submission" date="2020-01" db="EMBL/GenBank/DDBJ databases">
        <authorList>
            <person name="Mishra B."/>
        </authorList>
    </citation>
    <scope>NUCLEOTIDE SEQUENCE [LARGE SCALE GENOMIC DNA]</scope>
</reference>
<evidence type="ECO:0000256" key="5">
    <source>
        <dbReference type="SAM" id="MobiDB-lite"/>
    </source>
</evidence>
<evidence type="ECO:0000256" key="1">
    <source>
        <dbReference type="ARBA" id="ARBA00022723"/>
    </source>
</evidence>
<keyword evidence="1" id="KW-0479">Metal-binding</keyword>
<dbReference type="InterPro" id="IPR019786">
    <property type="entry name" value="Zinc_finger_PHD-type_CS"/>
</dbReference>
<keyword evidence="9" id="KW-1185">Reference proteome</keyword>
<dbReference type="OrthoDB" id="494865at2759"/>
<dbReference type="InterPro" id="IPR043151">
    <property type="entry name" value="BAH_sf"/>
</dbReference>
<evidence type="ECO:0000259" key="7">
    <source>
        <dbReference type="PROSITE" id="PS51038"/>
    </source>
</evidence>
<dbReference type="SMART" id="SM00439">
    <property type="entry name" value="BAH"/>
    <property type="match status" value="1"/>
</dbReference>
<evidence type="ECO:0000259" key="6">
    <source>
        <dbReference type="PROSITE" id="PS50016"/>
    </source>
</evidence>
<evidence type="ECO:0000256" key="3">
    <source>
        <dbReference type="ARBA" id="ARBA00022833"/>
    </source>
</evidence>
<dbReference type="SUPFAM" id="SSF57903">
    <property type="entry name" value="FYVE/PHD zinc finger"/>
    <property type="match status" value="1"/>
</dbReference>
<keyword evidence="3" id="KW-0862">Zinc</keyword>